<dbReference type="InterPro" id="IPR001841">
    <property type="entry name" value="Znf_RING"/>
</dbReference>
<dbReference type="InterPro" id="IPR056511">
    <property type="entry name" value="IDM1_C"/>
</dbReference>
<dbReference type="PANTHER" id="PTHR46309:SF12">
    <property type="entry name" value="GB|AAC80581.1"/>
    <property type="match status" value="1"/>
</dbReference>
<evidence type="ECO:0000256" key="6">
    <source>
        <dbReference type="PROSITE-ProRule" id="PRU00146"/>
    </source>
</evidence>
<dbReference type="InterPro" id="IPR032308">
    <property type="entry name" value="TDBD"/>
</dbReference>
<protein>
    <recommendedName>
        <fullName evidence="7">PHD-type domain-containing protein</fullName>
    </recommendedName>
</protein>
<dbReference type="InterPro" id="IPR013083">
    <property type="entry name" value="Znf_RING/FYVE/PHD"/>
</dbReference>
<name>A0AAV0ZGK1_VICFA</name>
<evidence type="ECO:0000313" key="9">
    <source>
        <dbReference type="Proteomes" id="UP001157006"/>
    </source>
</evidence>
<dbReference type="InterPro" id="IPR008395">
    <property type="entry name" value="Agenet-like_dom"/>
</dbReference>
<dbReference type="CDD" id="cd15532">
    <property type="entry name" value="PHD2_CHD_II"/>
    <property type="match status" value="1"/>
</dbReference>
<dbReference type="SMART" id="SM00184">
    <property type="entry name" value="RING"/>
    <property type="match status" value="2"/>
</dbReference>
<dbReference type="InterPro" id="IPR019787">
    <property type="entry name" value="Znf_PHD-finger"/>
</dbReference>
<dbReference type="GO" id="GO:0005634">
    <property type="term" value="C:nucleus"/>
    <property type="evidence" value="ECO:0007669"/>
    <property type="project" value="UniProtKB-SubCell"/>
</dbReference>
<dbReference type="SMART" id="SM00743">
    <property type="entry name" value="Agenet"/>
    <property type="match status" value="2"/>
</dbReference>
<sequence length="1116" mass="127851">MEGLEESRRSFKRKCEFPKRKLQINERVEVKSFEEGFLGSWHPGTVIECGKLTRHVRYENILDDDGLDYSVEVVKVSDALDCEFGSPSKFAVIRPLPPWVEFQTCDVKFGLCVDVIYRDAWWEGVVFDHCEGMEERSVFFPDLGDEMKVEIDQMRITRDWDEVTGEWRRRGNWVFLELIEDCQKESYLAVSVKQIWYEVRQKKEFTVVGDWTLNVKKDLWRDMIMQVVVDYMGVTVKEVFSTLKPQELDSVGLMSKVDSNKNLSEKENFEQKQLVVFPVEDDFPKFRNEVSVAICSKRNKHRSSTHSNSDKWEPVIVSETEYCPDAVRQYVLAYQNRSNREFLKKKVWKHLTYLGWEIYRYDHRLRYKPPDGICREKKFYYSLIDICKVMESRVNSSVSKNDLGNNAPTPSSINGYNLSISSSTSQSEPPQTINISAYLPTQPTPCKPQKLPRPCHVPHVPLNPLEKSQNLDVSSLAVVPSSVAVAYYPQAVVEYHKRAFEPSSDNKRKLILKIRKHLVNEGWVLTDPPLKNRRRGVLYTSPQNRKFSSLNTVCKFLIEESVRRLSIFGIQPLNASSVVNEESVDQENIQRSTMYGIQPFVSDESVDRVPSGDLSSKTSHFLPHQTESYTIDRVATNRSKRKCDESSLRVRSNKRVRKFSVPSLSHQKALNVVSWLIDSNVVLPRSNVYYVAKRRRAMASGRITHDGIKCKCCHKIYSLVSFEFHAIGSNTTRPSASIFLDDGRSLLQCQIQIMQDHVSREAMVKSQTRLCQSENDYICSVCRNGGELLLCDRCPSSYHKTCLGLEDIPEGEWFCPSCLCRICGQRKFNGGGEDGPFLKCIQCEHNYHVACLISRNTCKSKSYAERRFCGKDCEKLYEGLQRMLGEPVSVGVDNLTWTLVKCFDSESCDIDSCKSGLLAESYSKLNVALSVMHECFEPLKEPSSGRDLVEDVIFSRWSELNRMNFRGFYTVLLEKDGELVSVATTRVLGDKVAEVPLVGTRFQYRRHGMCRILMDELEKRVAGAERFRARAGFISFESKNPDLPLKNLNVKGAFEEFFQFALTHNIQSSSLTPFASFQSFQSFLLTIFSQRLCLVRFSVPPPPSGSFLSASVCCVS</sequence>
<dbReference type="Pfam" id="PF00628">
    <property type="entry name" value="PHD"/>
    <property type="match status" value="1"/>
</dbReference>
<dbReference type="GO" id="GO:0006357">
    <property type="term" value="P:regulation of transcription by RNA polymerase II"/>
    <property type="evidence" value="ECO:0007669"/>
    <property type="project" value="TreeGrafter"/>
</dbReference>
<dbReference type="InterPro" id="IPR001965">
    <property type="entry name" value="Znf_PHD"/>
</dbReference>
<evidence type="ECO:0000256" key="3">
    <source>
        <dbReference type="ARBA" id="ARBA00022771"/>
    </source>
</evidence>
<dbReference type="InterPro" id="IPR011011">
    <property type="entry name" value="Znf_FYVE_PHD"/>
</dbReference>
<keyword evidence="5" id="KW-0539">Nucleus</keyword>
<dbReference type="Gene3D" id="3.30.40.10">
    <property type="entry name" value="Zinc/RING finger domain, C3HC4 (zinc finger)"/>
    <property type="match status" value="1"/>
</dbReference>
<evidence type="ECO:0000259" key="7">
    <source>
        <dbReference type="PROSITE" id="PS50016"/>
    </source>
</evidence>
<dbReference type="SMART" id="SM00249">
    <property type="entry name" value="PHD"/>
    <property type="match status" value="2"/>
</dbReference>
<reference evidence="8 9" key="1">
    <citation type="submission" date="2023-01" db="EMBL/GenBank/DDBJ databases">
        <authorList>
            <person name="Kreplak J."/>
        </authorList>
    </citation>
    <scope>NUCLEOTIDE SEQUENCE [LARGE SCALE GENOMIC DNA]</scope>
</reference>
<dbReference type="InterPro" id="IPR042163">
    <property type="entry name" value="PHF12"/>
</dbReference>
<dbReference type="Pfam" id="PF05641">
    <property type="entry name" value="Agenet"/>
    <property type="match status" value="1"/>
</dbReference>
<dbReference type="GO" id="GO:0008270">
    <property type="term" value="F:zinc ion binding"/>
    <property type="evidence" value="ECO:0007669"/>
    <property type="project" value="UniProtKB-KW"/>
</dbReference>
<dbReference type="Pfam" id="PF16135">
    <property type="entry name" value="TDBD"/>
    <property type="match status" value="1"/>
</dbReference>
<dbReference type="GO" id="GO:0003714">
    <property type="term" value="F:transcription corepressor activity"/>
    <property type="evidence" value="ECO:0007669"/>
    <property type="project" value="InterPro"/>
</dbReference>
<evidence type="ECO:0000256" key="1">
    <source>
        <dbReference type="ARBA" id="ARBA00004123"/>
    </source>
</evidence>
<evidence type="ECO:0000256" key="2">
    <source>
        <dbReference type="ARBA" id="ARBA00022723"/>
    </source>
</evidence>
<dbReference type="InterPro" id="IPR016181">
    <property type="entry name" value="Acyl_CoA_acyltransferase"/>
</dbReference>
<dbReference type="Proteomes" id="UP001157006">
    <property type="component" value="Chromosome 2"/>
</dbReference>
<proteinExistence type="predicted"/>
<gene>
    <name evidence="8" type="ORF">VFH_II056760</name>
</gene>
<dbReference type="Gene3D" id="3.40.630.30">
    <property type="match status" value="1"/>
</dbReference>
<keyword evidence="9" id="KW-1185">Reference proteome</keyword>
<keyword evidence="4" id="KW-0862">Zinc</keyword>
<dbReference type="Pfam" id="PF23209">
    <property type="entry name" value="IDM1_C"/>
    <property type="match status" value="1"/>
</dbReference>
<dbReference type="SUPFAM" id="SSF55729">
    <property type="entry name" value="Acyl-CoA N-acyltransferases (Nat)"/>
    <property type="match status" value="1"/>
</dbReference>
<comment type="subcellular location">
    <subcellularLocation>
        <location evidence="1">Nucleus</location>
    </subcellularLocation>
</comment>
<dbReference type="EMBL" id="OX451737">
    <property type="protein sequence ID" value="CAI8596902.1"/>
    <property type="molecule type" value="Genomic_DNA"/>
</dbReference>
<keyword evidence="2" id="KW-0479">Metal-binding</keyword>
<evidence type="ECO:0000256" key="5">
    <source>
        <dbReference type="ARBA" id="ARBA00023242"/>
    </source>
</evidence>
<dbReference type="AlphaFoldDB" id="A0AAV0ZGK1"/>
<dbReference type="InterPro" id="IPR054292">
    <property type="entry name" value="DUF7028"/>
</dbReference>
<dbReference type="Pfam" id="PF22970">
    <property type="entry name" value="DUF7028"/>
    <property type="match status" value="2"/>
</dbReference>
<dbReference type="PROSITE" id="PS50016">
    <property type="entry name" value="ZF_PHD_2"/>
    <property type="match status" value="1"/>
</dbReference>
<dbReference type="InterPro" id="IPR014002">
    <property type="entry name" value="Agenet_dom_plant"/>
</dbReference>
<accession>A0AAV0ZGK1</accession>
<feature type="domain" description="PHD-type" evidence="7">
    <location>
        <begin position="776"/>
        <end position="821"/>
    </location>
</feature>
<keyword evidence="3 6" id="KW-0863">Zinc-finger</keyword>
<dbReference type="CDD" id="cd20405">
    <property type="entry name" value="Tudor_Agenet_AtDUF_rpt1_3"/>
    <property type="match status" value="1"/>
</dbReference>
<dbReference type="SUPFAM" id="SSF57903">
    <property type="entry name" value="FYVE/PHD zinc finger"/>
    <property type="match status" value="1"/>
</dbReference>
<evidence type="ECO:0000313" key="8">
    <source>
        <dbReference type="EMBL" id="CAI8596902.1"/>
    </source>
</evidence>
<organism evidence="8 9">
    <name type="scientific">Vicia faba</name>
    <name type="common">Broad bean</name>
    <name type="synonym">Faba vulgaris</name>
    <dbReference type="NCBI Taxonomy" id="3906"/>
    <lineage>
        <taxon>Eukaryota</taxon>
        <taxon>Viridiplantae</taxon>
        <taxon>Streptophyta</taxon>
        <taxon>Embryophyta</taxon>
        <taxon>Tracheophyta</taxon>
        <taxon>Spermatophyta</taxon>
        <taxon>Magnoliopsida</taxon>
        <taxon>eudicotyledons</taxon>
        <taxon>Gunneridae</taxon>
        <taxon>Pentapetalae</taxon>
        <taxon>rosids</taxon>
        <taxon>fabids</taxon>
        <taxon>Fabales</taxon>
        <taxon>Fabaceae</taxon>
        <taxon>Papilionoideae</taxon>
        <taxon>50 kb inversion clade</taxon>
        <taxon>NPAAA clade</taxon>
        <taxon>Hologalegina</taxon>
        <taxon>IRL clade</taxon>
        <taxon>Fabeae</taxon>
        <taxon>Vicia</taxon>
    </lineage>
</organism>
<evidence type="ECO:0000256" key="4">
    <source>
        <dbReference type="ARBA" id="ARBA00022833"/>
    </source>
</evidence>
<dbReference type="PANTHER" id="PTHR46309">
    <property type="entry name" value="PHD FINGER PROTEIN 12"/>
    <property type="match status" value="1"/>
</dbReference>